<dbReference type="SUPFAM" id="SSF55194">
    <property type="entry name" value="Ribosome recycling factor, RRF"/>
    <property type="match status" value="1"/>
</dbReference>
<proteinExistence type="inferred from homology"/>
<dbReference type="InterPro" id="IPR036191">
    <property type="entry name" value="RRF_sf"/>
</dbReference>
<dbReference type="GO" id="GO:0006415">
    <property type="term" value="P:translational termination"/>
    <property type="evidence" value="ECO:0007669"/>
    <property type="project" value="UniProtKB-UniRule"/>
</dbReference>
<keyword evidence="2 3" id="KW-0648">Protein biosynthesis</keyword>
<evidence type="ECO:0000256" key="2">
    <source>
        <dbReference type="ARBA" id="ARBA00022917"/>
    </source>
</evidence>
<keyword evidence="3" id="KW-0963">Cytoplasm</keyword>
<gene>
    <name evidence="3" type="primary">frr</name>
    <name evidence="5" type="ORF">COU81_01030</name>
</gene>
<comment type="similarity">
    <text evidence="1 3">Belongs to the RRF family.</text>
</comment>
<organism evidence="5 6">
    <name type="scientific">Candidatus Portnoybacteria bacterium CG10_big_fil_rev_8_21_14_0_10_36_7</name>
    <dbReference type="NCBI Taxonomy" id="1974812"/>
    <lineage>
        <taxon>Bacteria</taxon>
        <taxon>Candidatus Portnoyibacteriota</taxon>
    </lineage>
</organism>
<evidence type="ECO:0000313" key="5">
    <source>
        <dbReference type="EMBL" id="PJE58375.1"/>
    </source>
</evidence>
<feature type="domain" description="Ribosome recycling factor" evidence="4">
    <location>
        <begin position="21"/>
        <end position="183"/>
    </location>
</feature>
<evidence type="ECO:0000256" key="3">
    <source>
        <dbReference type="HAMAP-Rule" id="MF_00040"/>
    </source>
</evidence>
<evidence type="ECO:0000256" key="1">
    <source>
        <dbReference type="ARBA" id="ARBA00005912"/>
    </source>
</evidence>
<reference evidence="6" key="1">
    <citation type="submission" date="2017-09" db="EMBL/GenBank/DDBJ databases">
        <title>Depth-based differentiation of microbial function through sediment-hosted aquifers and enrichment of novel symbionts in the deep terrestrial subsurface.</title>
        <authorList>
            <person name="Probst A.J."/>
            <person name="Ladd B."/>
            <person name="Jarett J.K."/>
            <person name="Geller-Mcgrath D.E."/>
            <person name="Sieber C.M.K."/>
            <person name="Emerson J.B."/>
            <person name="Anantharaman K."/>
            <person name="Thomas B.C."/>
            <person name="Malmstrom R."/>
            <person name="Stieglmeier M."/>
            <person name="Klingl A."/>
            <person name="Woyke T."/>
            <person name="Ryan C.M."/>
            <person name="Banfield J.F."/>
        </authorList>
    </citation>
    <scope>NUCLEOTIDE SEQUENCE [LARGE SCALE GENOMIC DNA]</scope>
</reference>
<dbReference type="Pfam" id="PF01765">
    <property type="entry name" value="RRF"/>
    <property type="match status" value="1"/>
</dbReference>
<dbReference type="PANTHER" id="PTHR20982:SF3">
    <property type="entry name" value="MITOCHONDRIAL RIBOSOME RECYCLING FACTOR PSEUDO 1"/>
    <property type="match status" value="1"/>
</dbReference>
<dbReference type="NCBIfam" id="TIGR00496">
    <property type="entry name" value="frr"/>
    <property type="match status" value="1"/>
</dbReference>
<dbReference type="Gene3D" id="3.30.1360.40">
    <property type="match status" value="1"/>
</dbReference>
<dbReference type="Proteomes" id="UP000231450">
    <property type="component" value="Unassembled WGS sequence"/>
</dbReference>
<dbReference type="GO" id="GO:0005737">
    <property type="term" value="C:cytoplasm"/>
    <property type="evidence" value="ECO:0007669"/>
    <property type="project" value="UniProtKB-SubCell"/>
</dbReference>
<name>A0A2M8KEN9_9BACT</name>
<dbReference type="FunFam" id="3.30.1360.40:FF:000001">
    <property type="entry name" value="Ribosome-recycling factor"/>
    <property type="match status" value="1"/>
</dbReference>
<dbReference type="InterPro" id="IPR023584">
    <property type="entry name" value="Ribosome_recyc_fac_dom"/>
</dbReference>
<dbReference type="EMBL" id="PFDW01000021">
    <property type="protein sequence ID" value="PJE58375.1"/>
    <property type="molecule type" value="Genomic_DNA"/>
</dbReference>
<comment type="caution">
    <text evidence="5">The sequence shown here is derived from an EMBL/GenBank/DDBJ whole genome shotgun (WGS) entry which is preliminary data.</text>
</comment>
<dbReference type="PANTHER" id="PTHR20982">
    <property type="entry name" value="RIBOSOME RECYCLING FACTOR"/>
    <property type="match status" value="1"/>
</dbReference>
<sequence>MYKTFLDNLKKDLDKAMKHFKLEVGSLHTGGATPAILEDVAVLAYGSSMPLKQLAVITTAEARVLSVQPWDRTVLRDIEKAIRNQKPNLSPSVSGDIVRVVVPGLNEEQRKSMVKMLGQKAEESRIVIRRNREDAWKNIQSLEKEKQLREDDKFRAKDELQKIVDDYNDKIESFVSAKEKEIMTI</sequence>
<dbReference type="AlphaFoldDB" id="A0A2M8KEN9"/>
<dbReference type="Gene3D" id="1.10.132.20">
    <property type="entry name" value="Ribosome-recycling factor"/>
    <property type="match status" value="1"/>
</dbReference>
<protein>
    <recommendedName>
        <fullName evidence="3">Ribosome-recycling factor</fullName>
        <shortName evidence="3">RRF</shortName>
    </recommendedName>
    <alternativeName>
        <fullName evidence="3">Ribosome-releasing factor</fullName>
    </alternativeName>
</protein>
<comment type="subcellular location">
    <subcellularLocation>
        <location evidence="3">Cytoplasm</location>
    </subcellularLocation>
</comment>
<dbReference type="GO" id="GO:0043023">
    <property type="term" value="F:ribosomal large subunit binding"/>
    <property type="evidence" value="ECO:0007669"/>
    <property type="project" value="TreeGrafter"/>
</dbReference>
<comment type="function">
    <text evidence="3">Responsible for the release of ribosomes from messenger RNA at the termination of protein biosynthesis. May increase the efficiency of translation by recycling ribosomes from one round of translation to another.</text>
</comment>
<evidence type="ECO:0000259" key="4">
    <source>
        <dbReference type="Pfam" id="PF01765"/>
    </source>
</evidence>
<accession>A0A2M8KEN9</accession>
<dbReference type="HAMAP" id="MF_00040">
    <property type="entry name" value="RRF"/>
    <property type="match status" value="1"/>
</dbReference>
<dbReference type="InterPro" id="IPR002661">
    <property type="entry name" value="Ribosome_recyc_fac"/>
</dbReference>
<evidence type="ECO:0000313" key="6">
    <source>
        <dbReference type="Proteomes" id="UP000231450"/>
    </source>
</evidence>